<dbReference type="RefSeq" id="WP_343788626.1">
    <property type="nucleotide sequence ID" value="NZ_BAAAGA010000001.1"/>
</dbReference>
<protein>
    <submittedName>
        <fullName evidence="2">Uncharacterized protein</fullName>
    </submittedName>
</protein>
<dbReference type="EMBL" id="BAAAGA010000001">
    <property type="protein sequence ID" value="GAA0609796.1"/>
    <property type="molecule type" value="Genomic_DNA"/>
</dbReference>
<keyword evidence="1" id="KW-0175">Coiled coil</keyword>
<dbReference type="Proteomes" id="UP001501352">
    <property type="component" value="Unassembled WGS sequence"/>
</dbReference>
<feature type="coiled-coil region" evidence="1">
    <location>
        <begin position="72"/>
        <end position="99"/>
    </location>
</feature>
<name>A0ABN1GEF2_9CAUL</name>
<accession>A0ABN1GEF2</accession>
<organism evidence="2 3">
    <name type="scientific">Brevundimonas kwangchunensis</name>
    <dbReference type="NCBI Taxonomy" id="322163"/>
    <lineage>
        <taxon>Bacteria</taxon>
        <taxon>Pseudomonadati</taxon>
        <taxon>Pseudomonadota</taxon>
        <taxon>Alphaproteobacteria</taxon>
        <taxon>Caulobacterales</taxon>
        <taxon>Caulobacteraceae</taxon>
        <taxon>Brevundimonas</taxon>
    </lineage>
</organism>
<comment type="caution">
    <text evidence="2">The sequence shown here is derived from an EMBL/GenBank/DDBJ whole genome shotgun (WGS) entry which is preliminary data.</text>
</comment>
<evidence type="ECO:0000313" key="3">
    <source>
        <dbReference type="Proteomes" id="UP001501352"/>
    </source>
</evidence>
<sequence length="112" mass="12484">MTRKSDPNPPAEESEEGHPLLAEFQSMMAIIGDQDPQTVSRKSRATSDLLKALAIKREFDAKVAAAALPIDLAAEEKLREQLLRRLDAFAAQVAEARGREYPDALRPRFDRP</sequence>
<keyword evidence="3" id="KW-1185">Reference proteome</keyword>
<evidence type="ECO:0000313" key="2">
    <source>
        <dbReference type="EMBL" id="GAA0609796.1"/>
    </source>
</evidence>
<evidence type="ECO:0000256" key="1">
    <source>
        <dbReference type="SAM" id="Coils"/>
    </source>
</evidence>
<gene>
    <name evidence="2" type="ORF">GCM10009422_00720</name>
</gene>
<proteinExistence type="predicted"/>
<reference evidence="2 3" key="1">
    <citation type="journal article" date="2019" name="Int. J. Syst. Evol. Microbiol.">
        <title>The Global Catalogue of Microorganisms (GCM) 10K type strain sequencing project: providing services to taxonomists for standard genome sequencing and annotation.</title>
        <authorList>
            <consortium name="The Broad Institute Genomics Platform"/>
            <consortium name="The Broad Institute Genome Sequencing Center for Infectious Disease"/>
            <person name="Wu L."/>
            <person name="Ma J."/>
        </authorList>
    </citation>
    <scope>NUCLEOTIDE SEQUENCE [LARGE SCALE GENOMIC DNA]</scope>
    <source>
        <strain evidence="2 3">JCM 12928</strain>
    </source>
</reference>